<feature type="region of interest" description="Disordered" evidence="1">
    <location>
        <begin position="84"/>
        <end position="142"/>
    </location>
</feature>
<proteinExistence type="predicted"/>
<feature type="compositionally biased region" description="Basic and acidic residues" evidence="1">
    <location>
        <begin position="109"/>
        <end position="120"/>
    </location>
</feature>
<reference evidence="2" key="1">
    <citation type="submission" date="2023-02" db="EMBL/GenBank/DDBJ databases">
        <title>Genome of toxic invasive species Heracleum sosnowskyi carries increased number of genes despite the absence of recent whole-genome duplications.</title>
        <authorList>
            <person name="Schelkunov M."/>
            <person name="Shtratnikova V."/>
            <person name="Makarenko M."/>
            <person name="Klepikova A."/>
            <person name="Omelchenko D."/>
            <person name="Novikova G."/>
            <person name="Obukhova E."/>
            <person name="Bogdanov V."/>
            <person name="Penin A."/>
            <person name="Logacheva M."/>
        </authorList>
    </citation>
    <scope>NUCLEOTIDE SEQUENCE</scope>
    <source>
        <strain evidence="2">Hsosn_3</strain>
        <tissue evidence="2">Leaf</tissue>
    </source>
</reference>
<feature type="region of interest" description="Disordered" evidence="1">
    <location>
        <begin position="1"/>
        <end position="66"/>
    </location>
</feature>
<sequence length="207" mass="23222">MADPNHDPSSTSSFSGKDNVGPSKVEDRKEQREGNDRTKSPRKHRRETHGMSDDFDANTSISDFKGPNVFERAKEEFEALIDTIHPKKESSGLASAGKNNMEPPKVKVKKEQKEGADRLKSPHKHRKETHGMSSDFDANTPISDFKGPNVFVRAKEEFEALIDTIHPKKESSSRVPSPKKKSDIYDCLGPLGKRLEKVCSPRSHKKD</sequence>
<gene>
    <name evidence="2" type="ORF">POM88_024515</name>
</gene>
<evidence type="ECO:0000313" key="3">
    <source>
        <dbReference type="Proteomes" id="UP001237642"/>
    </source>
</evidence>
<dbReference type="Proteomes" id="UP001237642">
    <property type="component" value="Unassembled WGS sequence"/>
</dbReference>
<organism evidence="2 3">
    <name type="scientific">Heracleum sosnowskyi</name>
    <dbReference type="NCBI Taxonomy" id="360622"/>
    <lineage>
        <taxon>Eukaryota</taxon>
        <taxon>Viridiplantae</taxon>
        <taxon>Streptophyta</taxon>
        <taxon>Embryophyta</taxon>
        <taxon>Tracheophyta</taxon>
        <taxon>Spermatophyta</taxon>
        <taxon>Magnoliopsida</taxon>
        <taxon>eudicotyledons</taxon>
        <taxon>Gunneridae</taxon>
        <taxon>Pentapetalae</taxon>
        <taxon>asterids</taxon>
        <taxon>campanulids</taxon>
        <taxon>Apiales</taxon>
        <taxon>Apiaceae</taxon>
        <taxon>Apioideae</taxon>
        <taxon>apioid superclade</taxon>
        <taxon>Tordylieae</taxon>
        <taxon>Tordyliinae</taxon>
        <taxon>Heracleum</taxon>
    </lineage>
</organism>
<comment type="caution">
    <text evidence="2">The sequence shown here is derived from an EMBL/GenBank/DDBJ whole genome shotgun (WGS) entry which is preliminary data.</text>
</comment>
<protein>
    <submittedName>
        <fullName evidence="2">Uncharacterized protein</fullName>
    </submittedName>
</protein>
<dbReference type="AlphaFoldDB" id="A0AAD8I375"/>
<name>A0AAD8I375_9APIA</name>
<accession>A0AAD8I375</accession>
<feature type="compositionally biased region" description="Polar residues" evidence="1">
    <location>
        <begin position="7"/>
        <end position="16"/>
    </location>
</feature>
<dbReference type="PANTHER" id="PTHR35277:SF10">
    <property type="entry name" value="OS09G0363700 PROTEIN"/>
    <property type="match status" value="1"/>
</dbReference>
<evidence type="ECO:0000313" key="2">
    <source>
        <dbReference type="EMBL" id="KAK1377771.1"/>
    </source>
</evidence>
<evidence type="ECO:0000256" key="1">
    <source>
        <dbReference type="SAM" id="MobiDB-lite"/>
    </source>
</evidence>
<reference evidence="2" key="2">
    <citation type="submission" date="2023-05" db="EMBL/GenBank/DDBJ databases">
        <authorList>
            <person name="Schelkunov M.I."/>
        </authorList>
    </citation>
    <scope>NUCLEOTIDE SEQUENCE</scope>
    <source>
        <strain evidence="2">Hsosn_3</strain>
        <tissue evidence="2">Leaf</tissue>
    </source>
</reference>
<dbReference type="PANTHER" id="PTHR35277">
    <property type="entry name" value="OS09G0363700 PROTEIN"/>
    <property type="match status" value="1"/>
</dbReference>
<feature type="compositionally biased region" description="Basic and acidic residues" evidence="1">
    <location>
        <begin position="24"/>
        <end position="39"/>
    </location>
</feature>
<dbReference type="EMBL" id="JAUIZM010000006">
    <property type="protein sequence ID" value="KAK1377771.1"/>
    <property type="molecule type" value="Genomic_DNA"/>
</dbReference>
<keyword evidence="3" id="KW-1185">Reference proteome</keyword>